<gene>
    <name evidence="2" type="ORF">HZF05_19145</name>
</gene>
<dbReference type="AlphaFoldDB" id="A0A838LBG7"/>
<comment type="caution">
    <text evidence="2">The sequence shown here is derived from an EMBL/GenBank/DDBJ whole genome shotgun (WGS) entry which is preliminary data.</text>
</comment>
<feature type="transmembrane region" description="Helical" evidence="1">
    <location>
        <begin position="12"/>
        <end position="32"/>
    </location>
</feature>
<evidence type="ECO:0000313" key="2">
    <source>
        <dbReference type="EMBL" id="MBA2936202.1"/>
    </source>
</evidence>
<reference evidence="2 3" key="1">
    <citation type="submission" date="2020-07" db="EMBL/GenBank/DDBJ databases">
        <authorList>
            <person name="Sun Q."/>
        </authorList>
    </citation>
    <scope>NUCLEOTIDE SEQUENCE [LARGE SCALE GENOMIC DNA]</scope>
    <source>
        <strain evidence="2 3">CGMCC 1.13654</strain>
    </source>
</reference>
<keyword evidence="1" id="KW-0812">Transmembrane</keyword>
<dbReference type="PANTHER" id="PTHR34989:SF1">
    <property type="entry name" value="PROTEIN HDED"/>
    <property type="match status" value="1"/>
</dbReference>
<name>A0A838LBG7_9SPHN</name>
<accession>A0A838LBG7</accession>
<organism evidence="2 3">
    <name type="scientific">Sphingomonas chungangi</name>
    <dbReference type="NCBI Taxonomy" id="2683589"/>
    <lineage>
        <taxon>Bacteria</taxon>
        <taxon>Pseudomonadati</taxon>
        <taxon>Pseudomonadota</taxon>
        <taxon>Alphaproteobacteria</taxon>
        <taxon>Sphingomonadales</taxon>
        <taxon>Sphingomonadaceae</taxon>
        <taxon>Sphingomonas</taxon>
    </lineage>
</organism>
<sequence length="182" mass="18878">MATAAGPHPVNRWTWTMACGVILLLAGIFCLAAPGFTTAAIAVLIGWILLFTGIAGVVMGFRSHGSEKRWNEILYGLGSIIVGLLVIVDPAAGAATLALFVAIWLFWRGMVSFGAGRVAGPGPVRGMLLGIGVVDWLLALLLVLSWPFPAVQMLGVFVGLSLVLGGGVTILAAWQLRGSVAA</sequence>
<feature type="transmembrane region" description="Helical" evidence="1">
    <location>
        <begin position="127"/>
        <end position="148"/>
    </location>
</feature>
<evidence type="ECO:0000256" key="1">
    <source>
        <dbReference type="SAM" id="Phobius"/>
    </source>
</evidence>
<dbReference type="PANTHER" id="PTHR34989">
    <property type="entry name" value="PROTEIN HDED"/>
    <property type="match status" value="1"/>
</dbReference>
<evidence type="ECO:0000313" key="3">
    <source>
        <dbReference type="Proteomes" id="UP000570166"/>
    </source>
</evidence>
<dbReference type="EMBL" id="JACEIB010000027">
    <property type="protein sequence ID" value="MBA2936202.1"/>
    <property type="molecule type" value="Genomic_DNA"/>
</dbReference>
<feature type="transmembrane region" description="Helical" evidence="1">
    <location>
        <begin position="39"/>
        <end position="61"/>
    </location>
</feature>
<dbReference type="InterPro" id="IPR005325">
    <property type="entry name" value="DUF308_memb"/>
</dbReference>
<dbReference type="RefSeq" id="WP_160364079.1">
    <property type="nucleotide sequence ID" value="NZ_JACEIB010000027.1"/>
</dbReference>
<dbReference type="InterPro" id="IPR052712">
    <property type="entry name" value="Acid_resist_chaperone_HdeD"/>
</dbReference>
<dbReference type="Pfam" id="PF03729">
    <property type="entry name" value="DUF308"/>
    <property type="match status" value="1"/>
</dbReference>
<feature type="transmembrane region" description="Helical" evidence="1">
    <location>
        <begin position="73"/>
        <end position="106"/>
    </location>
</feature>
<dbReference type="Proteomes" id="UP000570166">
    <property type="component" value="Unassembled WGS sequence"/>
</dbReference>
<feature type="transmembrane region" description="Helical" evidence="1">
    <location>
        <begin position="154"/>
        <end position="174"/>
    </location>
</feature>
<keyword evidence="1" id="KW-0472">Membrane</keyword>
<dbReference type="GO" id="GO:0005886">
    <property type="term" value="C:plasma membrane"/>
    <property type="evidence" value="ECO:0007669"/>
    <property type="project" value="TreeGrafter"/>
</dbReference>
<protein>
    <submittedName>
        <fullName evidence="2">DUF308 domain-containing protein</fullName>
    </submittedName>
</protein>
<keyword evidence="1" id="KW-1133">Transmembrane helix</keyword>
<proteinExistence type="predicted"/>
<keyword evidence="3" id="KW-1185">Reference proteome</keyword>